<dbReference type="EMBL" id="MUJZ01058467">
    <property type="protein sequence ID" value="OTF71974.1"/>
    <property type="molecule type" value="Genomic_DNA"/>
</dbReference>
<comment type="caution">
    <text evidence="1">The sequence shown here is derived from an EMBL/GenBank/DDBJ whole genome shotgun (WGS) entry which is preliminary data.</text>
</comment>
<sequence length="126" mass="14866">MVIGNGDWIFIARHNGWMKNVKTKTKQKDGRWAMLFDELVEPIKCLGNLIEDWRQNVDLVASCCRYEILKQSLSERVSLRCPRLESEPQQIMRLFTPIDRHMNRSCDNVDTKTFACEMMSIFMLNH</sequence>
<evidence type="ECO:0000313" key="1">
    <source>
        <dbReference type="EMBL" id="OTF71974.1"/>
    </source>
</evidence>
<name>A0A1Y3AVZ7_EURMA</name>
<protein>
    <submittedName>
        <fullName evidence="1">Uncharacterized protein</fullName>
    </submittedName>
</protein>
<evidence type="ECO:0000313" key="2">
    <source>
        <dbReference type="Proteomes" id="UP000194236"/>
    </source>
</evidence>
<dbReference type="OrthoDB" id="10387079at2759"/>
<keyword evidence="2" id="KW-1185">Reference proteome</keyword>
<organism evidence="1 2">
    <name type="scientific">Euroglyphus maynei</name>
    <name type="common">Mayne's house dust mite</name>
    <dbReference type="NCBI Taxonomy" id="6958"/>
    <lineage>
        <taxon>Eukaryota</taxon>
        <taxon>Metazoa</taxon>
        <taxon>Ecdysozoa</taxon>
        <taxon>Arthropoda</taxon>
        <taxon>Chelicerata</taxon>
        <taxon>Arachnida</taxon>
        <taxon>Acari</taxon>
        <taxon>Acariformes</taxon>
        <taxon>Sarcoptiformes</taxon>
        <taxon>Astigmata</taxon>
        <taxon>Psoroptidia</taxon>
        <taxon>Analgoidea</taxon>
        <taxon>Pyroglyphidae</taxon>
        <taxon>Pyroglyphinae</taxon>
        <taxon>Euroglyphus</taxon>
    </lineage>
</organism>
<accession>A0A1Y3AVZ7</accession>
<gene>
    <name evidence="1" type="ORF">BLA29_000474</name>
</gene>
<proteinExistence type="predicted"/>
<dbReference type="AlphaFoldDB" id="A0A1Y3AVZ7"/>
<dbReference type="Proteomes" id="UP000194236">
    <property type="component" value="Unassembled WGS sequence"/>
</dbReference>
<reference evidence="1 2" key="1">
    <citation type="submission" date="2017-03" db="EMBL/GenBank/DDBJ databases">
        <title>Genome Survey of Euroglyphus maynei.</title>
        <authorList>
            <person name="Arlian L.G."/>
            <person name="Morgan M.S."/>
            <person name="Rider S.D."/>
        </authorList>
    </citation>
    <scope>NUCLEOTIDE SEQUENCE [LARGE SCALE GENOMIC DNA]</scope>
    <source>
        <strain evidence="1">Arlian Lab</strain>
        <tissue evidence="1">Whole body</tissue>
    </source>
</reference>